<dbReference type="GeneID" id="62167279"/>
<name>A0A9P6HVE3_9PEZI</name>
<reference evidence="2" key="2">
    <citation type="submission" date="2020-11" db="EMBL/GenBank/DDBJ databases">
        <title>Whole genome sequencing of Colletotrichum sp.</title>
        <authorList>
            <person name="Li H."/>
        </authorList>
    </citation>
    <scope>NUCLEOTIDE SEQUENCE</scope>
    <source>
        <strain evidence="2">CkLH20</strain>
    </source>
</reference>
<dbReference type="PANTHER" id="PTHR43591">
    <property type="entry name" value="METHYLTRANSFERASE"/>
    <property type="match status" value="1"/>
</dbReference>
<evidence type="ECO:0000313" key="2">
    <source>
        <dbReference type="EMBL" id="KAF9871074.1"/>
    </source>
</evidence>
<dbReference type="OrthoDB" id="2013972at2759"/>
<dbReference type="AlphaFoldDB" id="A0A9P6HVE3"/>
<sequence length="337" mass="37714">MVLCSTELQMMDHSAVAEADNAANLGDDYEDSSVASLRSSILQHQSENGRTYHAMSAGKYNYPNDERENDRLELQSTIWKLTLDGELAVAPAHKTARRVLDMGTGTGVWAVDYAETFPEAEVIGVDLSPTQPQWAPPNCKFEIDDLEKPWTWSEPFDYIFCRTMEGSFTDPADIVRKAYKALSPGGWFEAGGFVLPLGCDDGTLIKGSALSQWQELMVEAGEKIGRSIESPAKYTDAMKEAGFVDITVKKYVWPLNSWPKDKKLKEIGRWHHVNLDQGFEGLSLALFTRALNWTKEEVLALCAEARKELKSKSTHAYWNVQVTYARKSEETDGAKDV</sequence>
<evidence type="ECO:0000313" key="3">
    <source>
        <dbReference type="Proteomes" id="UP000781932"/>
    </source>
</evidence>
<gene>
    <name evidence="2" type="ORF">CkaCkLH20_11491</name>
</gene>
<dbReference type="Gene3D" id="3.40.50.150">
    <property type="entry name" value="Vaccinia Virus protein VP39"/>
    <property type="match status" value="1"/>
</dbReference>
<dbReference type="PANTHER" id="PTHR43591:SF10">
    <property type="entry name" value="ABC TRANSMEMBRANE TYPE-1 DOMAIN-CONTAINING PROTEIN-RELATED"/>
    <property type="match status" value="1"/>
</dbReference>
<dbReference type="GO" id="GO:0032259">
    <property type="term" value="P:methylation"/>
    <property type="evidence" value="ECO:0007669"/>
    <property type="project" value="UniProtKB-KW"/>
</dbReference>
<dbReference type="EMBL" id="JAATWM020000048">
    <property type="protein sequence ID" value="KAF9871074.1"/>
    <property type="molecule type" value="Genomic_DNA"/>
</dbReference>
<dbReference type="CDD" id="cd02440">
    <property type="entry name" value="AdoMet_MTases"/>
    <property type="match status" value="1"/>
</dbReference>
<proteinExistence type="inferred from homology"/>
<dbReference type="GO" id="GO:0008168">
    <property type="term" value="F:methyltransferase activity"/>
    <property type="evidence" value="ECO:0007669"/>
    <property type="project" value="UniProtKB-KW"/>
</dbReference>
<dbReference type="SUPFAM" id="SSF53335">
    <property type="entry name" value="S-adenosyl-L-methionine-dependent methyltransferases"/>
    <property type="match status" value="1"/>
</dbReference>
<organism evidence="2 3">
    <name type="scientific">Colletotrichum karsti</name>
    <dbReference type="NCBI Taxonomy" id="1095194"/>
    <lineage>
        <taxon>Eukaryota</taxon>
        <taxon>Fungi</taxon>
        <taxon>Dikarya</taxon>
        <taxon>Ascomycota</taxon>
        <taxon>Pezizomycotina</taxon>
        <taxon>Sordariomycetes</taxon>
        <taxon>Hypocreomycetidae</taxon>
        <taxon>Glomerellales</taxon>
        <taxon>Glomerellaceae</taxon>
        <taxon>Colletotrichum</taxon>
        <taxon>Colletotrichum boninense species complex</taxon>
    </lineage>
</organism>
<keyword evidence="2" id="KW-0808">Transferase</keyword>
<dbReference type="RefSeq" id="XP_038740535.1">
    <property type="nucleotide sequence ID" value="XM_038894205.1"/>
</dbReference>
<accession>A0A9P6HVE3</accession>
<dbReference type="Proteomes" id="UP000781932">
    <property type="component" value="Unassembled WGS sequence"/>
</dbReference>
<dbReference type="InterPro" id="IPR029063">
    <property type="entry name" value="SAM-dependent_MTases_sf"/>
</dbReference>
<protein>
    <submittedName>
        <fullName evidence="2">Methyltransferase domain-containing protein</fullName>
    </submittedName>
</protein>
<dbReference type="Pfam" id="PF13489">
    <property type="entry name" value="Methyltransf_23"/>
    <property type="match status" value="1"/>
</dbReference>
<evidence type="ECO:0000256" key="1">
    <source>
        <dbReference type="ARBA" id="ARBA00038158"/>
    </source>
</evidence>
<keyword evidence="2" id="KW-0489">Methyltransferase</keyword>
<comment type="caution">
    <text evidence="2">The sequence shown here is derived from an EMBL/GenBank/DDBJ whole genome shotgun (WGS) entry which is preliminary data.</text>
</comment>
<keyword evidence="3" id="KW-1185">Reference proteome</keyword>
<comment type="similarity">
    <text evidence="1">Belongs to the methyltransferase superfamily. LaeA methyltransferase family.</text>
</comment>
<reference evidence="2" key="1">
    <citation type="submission" date="2020-03" db="EMBL/GenBank/DDBJ databases">
        <authorList>
            <person name="He L."/>
        </authorList>
    </citation>
    <scope>NUCLEOTIDE SEQUENCE</scope>
    <source>
        <strain evidence="2">CkLH20</strain>
    </source>
</reference>